<comment type="subcellular location">
    <subcellularLocation>
        <location evidence="1 4">Nucleus</location>
    </subcellularLocation>
</comment>
<dbReference type="SMART" id="SM00225">
    <property type="entry name" value="BTB"/>
    <property type="match status" value="1"/>
</dbReference>
<accession>A0A151XGF7</accession>
<evidence type="ECO:0000259" key="6">
    <source>
        <dbReference type="PROSITE" id="PS50097"/>
    </source>
</evidence>
<feature type="compositionally biased region" description="Basic and acidic residues" evidence="5">
    <location>
        <begin position="123"/>
        <end position="134"/>
    </location>
</feature>
<feature type="DNA-binding region" description="H-T-H motif" evidence="4">
    <location>
        <begin position="337"/>
        <end position="357"/>
    </location>
</feature>
<dbReference type="PANTHER" id="PTHR23110:SF109">
    <property type="entry name" value="FI07618P-RELATED"/>
    <property type="match status" value="1"/>
</dbReference>
<dbReference type="Gene3D" id="1.10.10.60">
    <property type="entry name" value="Homeodomain-like"/>
    <property type="match status" value="1"/>
</dbReference>
<evidence type="ECO:0000256" key="1">
    <source>
        <dbReference type="ARBA" id="ARBA00004123"/>
    </source>
</evidence>
<feature type="region of interest" description="Disordered" evidence="5">
    <location>
        <begin position="432"/>
        <end position="518"/>
    </location>
</feature>
<organism evidence="8 9">
    <name type="scientific">Mycetomoellerius zeteki</name>
    <dbReference type="NCBI Taxonomy" id="64791"/>
    <lineage>
        <taxon>Eukaryota</taxon>
        <taxon>Metazoa</taxon>
        <taxon>Ecdysozoa</taxon>
        <taxon>Arthropoda</taxon>
        <taxon>Hexapoda</taxon>
        <taxon>Insecta</taxon>
        <taxon>Pterygota</taxon>
        <taxon>Neoptera</taxon>
        <taxon>Endopterygota</taxon>
        <taxon>Hymenoptera</taxon>
        <taxon>Apocrita</taxon>
        <taxon>Aculeata</taxon>
        <taxon>Formicoidea</taxon>
        <taxon>Formicidae</taxon>
        <taxon>Myrmicinae</taxon>
        <taxon>Mycetomoellerius</taxon>
    </lineage>
</organism>
<dbReference type="Pfam" id="PF05225">
    <property type="entry name" value="HTH_psq"/>
    <property type="match status" value="1"/>
</dbReference>
<feature type="compositionally biased region" description="Basic and acidic residues" evidence="5">
    <location>
        <begin position="259"/>
        <end position="274"/>
    </location>
</feature>
<evidence type="ECO:0000256" key="3">
    <source>
        <dbReference type="ARBA" id="ARBA00023242"/>
    </source>
</evidence>
<dbReference type="InterPro" id="IPR000210">
    <property type="entry name" value="BTB/POZ_dom"/>
</dbReference>
<proteinExistence type="predicted"/>
<name>A0A151XGF7_9HYME</name>
<dbReference type="PANTHER" id="PTHR23110">
    <property type="entry name" value="BTB DOMAIN TRANSCRIPTION FACTOR"/>
    <property type="match status" value="1"/>
</dbReference>
<feature type="compositionally biased region" description="Low complexity" evidence="5">
    <location>
        <begin position="445"/>
        <end position="455"/>
    </location>
</feature>
<dbReference type="SUPFAM" id="SSF54695">
    <property type="entry name" value="POZ domain"/>
    <property type="match status" value="1"/>
</dbReference>
<dbReference type="FunFam" id="1.10.10.60:FF:000019">
    <property type="entry name" value="Ligand-dependent corepressor isoform 1"/>
    <property type="match status" value="1"/>
</dbReference>
<dbReference type="InterPro" id="IPR011333">
    <property type="entry name" value="SKP1/BTB/POZ_sf"/>
</dbReference>
<dbReference type="AlphaFoldDB" id="A0A151XGF7"/>
<dbReference type="CDD" id="cd18315">
    <property type="entry name" value="BTB_POZ_BAB-like"/>
    <property type="match status" value="1"/>
</dbReference>
<feature type="compositionally biased region" description="Basic and acidic residues" evidence="5">
    <location>
        <begin position="433"/>
        <end position="444"/>
    </location>
</feature>
<evidence type="ECO:0000259" key="7">
    <source>
        <dbReference type="PROSITE" id="PS50960"/>
    </source>
</evidence>
<sequence length="518" mass="56248">MSASQQYCLRWNNHRSNLLNVFEELLHNAAFTDVTLAVDDGRTVKCHKIVLAACSTYFQTLFHQLPGYNHHPIIVLKDVGYPEIKAILEYMYRGEVNVAHEQLSDLLKIAQVLKVKGLVEERGSNTPHDIRPEDTSVSPPPAINRGSSHLASSLPSTWLPLHSTGHQLPTSLSSILGGSGSSGNSGGSYDNGIEISSFKRRKLLQPPSGLLINNDTPILRTVLGQAHVDSSQPLPLLQPDSHEPVNYRNANSNGSTNDSDNRRNNDLAHGETTVHADASYADEDESRQPSPQSYADTSRNSAAADCVQPKPEWKRYKQYTRDDIGAAIEAVRKGMSAVQAARKYGVPSRTLYDKVKKLGIPTSRPFKRSASNGGSGACFPYGIGANVNGALYDNSASSANALSENENESSNLNVTESLAGTSTAVFEATYAKTTKDSSRDRGDSMSDSMARCSSSPVIRCAKQRQQQQQQDLDDQVEDLSVSRKSDVPVIIPPSTTSTPIKDEAQETGLDNNDSGDYS</sequence>
<keyword evidence="2 4" id="KW-0238">DNA-binding</keyword>
<evidence type="ECO:0000313" key="8">
    <source>
        <dbReference type="EMBL" id="KYQ59484.1"/>
    </source>
</evidence>
<feature type="region of interest" description="Disordered" evidence="5">
    <location>
        <begin position="123"/>
        <end position="149"/>
    </location>
</feature>
<dbReference type="PROSITE" id="PS50097">
    <property type="entry name" value="BTB"/>
    <property type="match status" value="1"/>
</dbReference>
<feature type="compositionally biased region" description="Polar residues" evidence="5">
    <location>
        <begin position="508"/>
        <end position="518"/>
    </location>
</feature>
<dbReference type="EMBL" id="KQ982169">
    <property type="protein sequence ID" value="KYQ59484.1"/>
    <property type="molecule type" value="Genomic_DNA"/>
</dbReference>
<feature type="domain" description="BTB" evidence="6">
    <location>
        <begin position="32"/>
        <end position="100"/>
    </location>
</feature>
<evidence type="ECO:0000256" key="2">
    <source>
        <dbReference type="ARBA" id="ARBA00023125"/>
    </source>
</evidence>
<dbReference type="InterPro" id="IPR009057">
    <property type="entry name" value="Homeodomain-like_sf"/>
</dbReference>
<dbReference type="SUPFAM" id="SSF46689">
    <property type="entry name" value="Homeodomain-like"/>
    <property type="match status" value="1"/>
</dbReference>
<evidence type="ECO:0000313" key="9">
    <source>
        <dbReference type="Proteomes" id="UP000075809"/>
    </source>
</evidence>
<dbReference type="Pfam" id="PF00651">
    <property type="entry name" value="BTB"/>
    <property type="match status" value="1"/>
</dbReference>
<keyword evidence="9" id="KW-1185">Reference proteome</keyword>
<evidence type="ECO:0000256" key="4">
    <source>
        <dbReference type="PROSITE-ProRule" id="PRU00320"/>
    </source>
</evidence>
<keyword evidence="3 4" id="KW-0539">Nucleus</keyword>
<feature type="domain" description="HTH psq-type" evidence="7">
    <location>
        <begin position="310"/>
        <end position="361"/>
    </location>
</feature>
<dbReference type="InterPro" id="IPR007889">
    <property type="entry name" value="HTH_Psq"/>
</dbReference>
<dbReference type="PROSITE" id="PS50960">
    <property type="entry name" value="HTH_PSQ"/>
    <property type="match status" value="1"/>
</dbReference>
<dbReference type="GO" id="GO:0006357">
    <property type="term" value="P:regulation of transcription by RNA polymerase II"/>
    <property type="evidence" value="ECO:0007669"/>
    <property type="project" value="TreeGrafter"/>
</dbReference>
<dbReference type="Gene3D" id="3.30.710.10">
    <property type="entry name" value="Potassium Channel Kv1.1, Chain A"/>
    <property type="match status" value="1"/>
</dbReference>
<feature type="compositionally biased region" description="Polar residues" evidence="5">
    <location>
        <begin position="288"/>
        <end position="301"/>
    </location>
</feature>
<dbReference type="GO" id="GO:0003677">
    <property type="term" value="F:DNA binding"/>
    <property type="evidence" value="ECO:0007669"/>
    <property type="project" value="UniProtKB-UniRule"/>
</dbReference>
<dbReference type="GO" id="GO:0005634">
    <property type="term" value="C:nucleus"/>
    <property type="evidence" value="ECO:0007669"/>
    <property type="project" value="UniProtKB-SubCell"/>
</dbReference>
<dbReference type="STRING" id="64791.A0A151XGF7"/>
<feature type="compositionally biased region" description="Low complexity" evidence="5">
    <location>
        <begin position="487"/>
        <end position="499"/>
    </location>
</feature>
<feature type="compositionally biased region" description="Low complexity" evidence="5">
    <location>
        <begin position="249"/>
        <end position="258"/>
    </location>
</feature>
<evidence type="ECO:0000256" key="5">
    <source>
        <dbReference type="SAM" id="MobiDB-lite"/>
    </source>
</evidence>
<dbReference type="InterPro" id="IPR051095">
    <property type="entry name" value="Dros_DevTransReg"/>
</dbReference>
<gene>
    <name evidence="8" type="ORF">ALC60_01469</name>
</gene>
<dbReference type="Proteomes" id="UP000075809">
    <property type="component" value="Unassembled WGS sequence"/>
</dbReference>
<feature type="region of interest" description="Disordered" evidence="5">
    <location>
        <begin position="231"/>
        <end position="309"/>
    </location>
</feature>
<protein>
    <submittedName>
        <fullName evidence="8">Protein tramtrack, alpha isoform</fullName>
    </submittedName>
</protein>
<reference evidence="8 9" key="1">
    <citation type="submission" date="2015-09" db="EMBL/GenBank/DDBJ databases">
        <title>Trachymyrmex zeteki WGS genome.</title>
        <authorList>
            <person name="Nygaard S."/>
            <person name="Hu H."/>
            <person name="Boomsma J."/>
            <person name="Zhang G."/>
        </authorList>
    </citation>
    <scope>NUCLEOTIDE SEQUENCE [LARGE SCALE GENOMIC DNA]</scope>
    <source>
        <strain evidence="8">Tzet28-1</strain>
        <tissue evidence="8">Whole body</tissue>
    </source>
</reference>